<comment type="caution">
    <text evidence="1">The sequence shown here is derived from an EMBL/GenBank/DDBJ whole genome shotgun (WGS) entry which is preliminary data.</text>
</comment>
<dbReference type="RefSeq" id="WP_409588560.1">
    <property type="nucleotide sequence ID" value="NZ_CAKMTZ010000068.1"/>
</dbReference>
<reference evidence="1" key="1">
    <citation type="submission" date="2022-01" db="EMBL/GenBank/DDBJ databases">
        <authorList>
            <person name="Lagorce A."/>
        </authorList>
    </citation>
    <scope>NUCLEOTIDE SEQUENCE</scope>
    <source>
        <strain evidence="1">Th15_F1_A12</strain>
    </source>
</reference>
<sequence>MVIDFIVSESDADKDLYEYKILFDGKIAYKNVDFLDEEFEVLEGSEIDLNQEGVDAVFNLPLEALPKLFSYEGQLNVQLDCLVSDIYVHVVEGKVSISYSMLYDLDMLSVGNLGNFLDEVSGLALGSDFSPNSEIDLEHLEISLSGESSDSYNSIADCINDDLKKIESIDSYIRDSYIDNNTEDVFIGRFNFPPEYKHLCTQYLLWFGELLSNLNLDVDVWTEMDGNSTKLMVNYDKDPILMEKIEEIFYQYIQLPYVDFIPSNNSLTPEQRYLLNSLESQVDDYKNKIKQKEHIISYLALEKEGYINKINEMQNKNALLIESAESKDKVERYSLFNGAINIDRIQPLNKNKTAFLDLSVIFGKPNS</sequence>
<protein>
    <submittedName>
        <fullName evidence="1">Uncharacterized protein</fullName>
    </submittedName>
</protein>
<accession>A0AAU9QHJ6</accession>
<proteinExistence type="predicted"/>
<evidence type="ECO:0000313" key="1">
    <source>
        <dbReference type="EMBL" id="CAH1579546.1"/>
    </source>
</evidence>
<dbReference type="Proteomes" id="UP001295462">
    <property type="component" value="Unassembled WGS sequence"/>
</dbReference>
<gene>
    <name evidence="1" type="ORF">THF1A12_160001</name>
</gene>
<organism evidence="1 2">
    <name type="scientific">Vibrio jasicida</name>
    <dbReference type="NCBI Taxonomy" id="766224"/>
    <lineage>
        <taxon>Bacteria</taxon>
        <taxon>Pseudomonadati</taxon>
        <taxon>Pseudomonadota</taxon>
        <taxon>Gammaproteobacteria</taxon>
        <taxon>Vibrionales</taxon>
        <taxon>Vibrionaceae</taxon>
        <taxon>Vibrio</taxon>
    </lineage>
</organism>
<evidence type="ECO:0000313" key="2">
    <source>
        <dbReference type="Proteomes" id="UP001295462"/>
    </source>
</evidence>
<dbReference type="AlphaFoldDB" id="A0AAU9QHJ6"/>
<name>A0AAU9QHJ6_9VIBR</name>
<dbReference type="EMBL" id="CAKMUD010000068">
    <property type="protein sequence ID" value="CAH1579546.1"/>
    <property type="molecule type" value="Genomic_DNA"/>
</dbReference>